<proteinExistence type="predicted"/>
<dbReference type="RefSeq" id="WP_151005433.1">
    <property type="nucleotide sequence ID" value="NZ_BPQY01000214.1"/>
</dbReference>
<protein>
    <submittedName>
        <fullName evidence="1">Uncharacterized protein</fullName>
    </submittedName>
</protein>
<comment type="caution">
    <text evidence="1">The sequence shown here is derived from an EMBL/GenBank/DDBJ whole genome shotgun (WGS) entry which is preliminary data.</text>
</comment>
<organism evidence="1 2">
    <name type="scientific">Methylobacterium soli</name>
    <dbReference type="NCBI Taxonomy" id="553447"/>
    <lineage>
        <taxon>Bacteria</taxon>
        <taxon>Pseudomonadati</taxon>
        <taxon>Pseudomonadota</taxon>
        <taxon>Alphaproteobacteria</taxon>
        <taxon>Hyphomicrobiales</taxon>
        <taxon>Methylobacteriaceae</taxon>
        <taxon>Methylobacterium</taxon>
    </lineage>
</organism>
<accession>A0A6L3SVG5</accession>
<sequence length="123" mass="13773">MIVLPPWREVTTDDYHSRNFPETTIGSAFIAQTAAAHELIRGQHAGEYRIRLVLREAVDLKPGKRSNPFWVFDYQVGADDMRACADEVVIEFKNGRREVVPIYKTAETAGLKGGGWAGGVVRR</sequence>
<keyword evidence="2" id="KW-1185">Reference proteome</keyword>
<gene>
    <name evidence="1" type="ORF">F6X53_30495</name>
</gene>
<dbReference type="AlphaFoldDB" id="A0A6L3SVG5"/>
<dbReference type="Proteomes" id="UP000474159">
    <property type="component" value="Unassembled WGS sequence"/>
</dbReference>
<evidence type="ECO:0000313" key="2">
    <source>
        <dbReference type="Proteomes" id="UP000474159"/>
    </source>
</evidence>
<dbReference type="EMBL" id="VZZK01000069">
    <property type="protein sequence ID" value="KAB1070062.1"/>
    <property type="molecule type" value="Genomic_DNA"/>
</dbReference>
<reference evidence="1 2" key="1">
    <citation type="submission" date="2019-09" db="EMBL/GenBank/DDBJ databases">
        <title>YIM 48816 draft genome.</title>
        <authorList>
            <person name="Jiang L."/>
        </authorList>
    </citation>
    <scope>NUCLEOTIDE SEQUENCE [LARGE SCALE GENOMIC DNA]</scope>
    <source>
        <strain evidence="1 2">YIM 48816</strain>
    </source>
</reference>
<name>A0A6L3SVG5_9HYPH</name>
<evidence type="ECO:0000313" key="1">
    <source>
        <dbReference type="EMBL" id="KAB1070062.1"/>
    </source>
</evidence>
<dbReference type="OrthoDB" id="7996603at2"/>